<keyword evidence="1" id="KW-1133">Transmembrane helix</keyword>
<dbReference type="Proteomes" id="UP001642409">
    <property type="component" value="Unassembled WGS sequence"/>
</dbReference>
<dbReference type="EMBL" id="CAXDID020000430">
    <property type="protein sequence ID" value="CAL6090666.1"/>
    <property type="molecule type" value="Genomic_DNA"/>
</dbReference>
<dbReference type="GO" id="GO:0005227">
    <property type="term" value="F:calcium-activated cation channel activity"/>
    <property type="evidence" value="ECO:0007669"/>
    <property type="project" value="InterPro"/>
</dbReference>
<evidence type="ECO:0000313" key="6">
    <source>
        <dbReference type="EMBL" id="CAL6090666.1"/>
    </source>
</evidence>
<reference evidence="5 7" key="2">
    <citation type="submission" date="2024-07" db="EMBL/GenBank/DDBJ databases">
        <authorList>
            <person name="Akdeniz Z."/>
        </authorList>
    </citation>
    <scope>NUCLEOTIDE SEQUENCE [LARGE SCALE GENOMIC DNA]</scope>
</reference>
<feature type="transmembrane region" description="Helical" evidence="1">
    <location>
        <begin position="847"/>
        <end position="864"/>
    </location>
</feature>
<dbReference type="InterPro" id="IPR045122">
    <property type="entry name" value="Csc1-like"/>
</dbReference>
<dbReference type="PANTHER" id="PTHR13018">
    <property type="entry name" value="PROBABLE MEMBRANE PROTEIN DUF221-RELATED"/>
    <property type="match status" value="1"/>
</dbReference>
<feature type="transmembrane region" description="Helical" evidence="1">
    <location>
        <begin position="425"/>
        <end position="450"/>
    </location>
</feature>
<dbReference type="InterPro" id="IPR032880">
    <property type="entry name" value="CSC1/OSCA1-like_N"/>
</dbReference>
<accession>A0AA86TQU3</accession>
<comment type="caution">
    <text evidence="3">The sequence shown here is derived from an EMBL/GenBank/DDBJ whole genome shotgun (WGS) entry which is preliminary data.</text>
</comment>
<evidence type="ECO:0000256" key="1">
    <source>
        <dbReference type="SAM" id="Phobius"/>
    </source>
</evidence>
<protein>
    <submittedName>
        <fullName evidence="3">Transmembrane domain-containing protein</fullName>
    </submittedName>
    <submittedName>
        <fullName evidence="5">Transmembrane_domain-containing protein</fullName>
    </submittedName>
</protein>
<feature type="transmembrane region" description="Helical" evidence="1">
    <location>
        <begin position="1010"/>
        <end position="1033"/>
    </location>
</feature>
<evidence type="ECO:0000313" key="3">
    <source>
        <dbReference type="EMBL" id="CAI9924955.1"/>
    </source>
</evidence>
<feature type="domain" description="CSC1/OSCA1-like N-terminal transmembrane" evidence="2">
    <location>
        <begin position="421"/>
        <end position="565"/>
    </location>
</feature>
<evidence type="ECO:0000313" key="4">
    <source>
        <dbReference type="EMBL" id="CAI9964030.1"/>
    </source>
</evidence>
<dbReference type="GO" id="GO:0005886">
    <property type="term" value="C:plasma membrane"/>
    <property type="evidence" value="ECO:0007669"/>
    <property type="project" value="TreeGrafter"/>
</dbReference>
<feature type="transmembrane region" description="Helical" evidence="1">
    <location>
        <begin position="496"/>
        <end position="520"/>
    </location>
</feature>
<reference evidence="3" key="1">
    <citation type="submission" date="2023-06" db="EMBL/GenBank/DDBJ databases">
        <authorList>
            <person name="Kurt Z."/>
        </authorList>
    </citation>
    <scope>NUCLEOTIDE SEQUENCE</scope>
</reference>
<feature type="transmembrane region" description="Helical" evidence="1">
    <location>
        <begin position="952"/>
        <end position="971"/>
    </location>
</feature>
<dbReference type="SUPFAM" id="SSF48439">
    <property type="entry name" value="Protein prenylyltransferase"/>
    <property type="match status" value="1"/>
</dbReference>
<feature type="transmembrane region" description="Helical" evidence="1">
    <location>
        <begin position="1151"/>
        <end position="1167"/>
    </location>
</feature>
<name>A0AA86TQU3_9EUKA</name>
<proteinExistence type="predicted"/>
<evidence type="ECO:0000259" key="2">
    <source>
        <dbReference type="Pfam" id="PF13967"/>
    </source>
</evidence>
<dbReference type="Gene3D" id="1.25.40.120">
    <property type="entry name" value="Protein prenylyltransferase"/>
    <property type="match status" value="1"/>
</dbReference>
<keyword evidence="7" id="KW-1185">Reference proteome</keyword>
<keyword evidence="1" id="KW-0472">Membrane</keyword>
<sequence>MNIWPEAVNYYPEEPSIMPVICKPEYNNALANIAYACAQNELSDRVFDLTTFILSVNASHYTSLTMRRRCIKNYLYNIQVKIYQSLNLPIPISLSNQNFSHQESNNVQELLLQQINLLKTEFLLINEQTIKKEQHKNFQLWNHRNELVDLLSILGFDSEIRYQFNEAEKILVLDNKNYHCYDFLSLCMKQLIGIKNLTQNIQLSVENETFIQEKIQETTEKILKEIRNNSLYAHLMFLKQIMYKSKNLTEQDIILEFQQAKQFINKGIQNESSWSYLQGLVVIFRENIKIMNEIVKPFVVEYACFDEDSVVSQYSIYLRIKMHHMGFITGENEMKECAKLCREVAMIDSIKKIIGNIWQTSVIISDHSFCLIEMFKQVQIKHKHQLINIQYFQYVVNNVQQCLTPPQMPKATQEQTYEQTLTSTLIFNVIFAAVVIFIFPALRAILPGVFAPQRHMYRKSTTRLYYLFWFLDVFKQPISVYSTRGNLTTIYIVFQYLILTLYAIMALISVTILIPVYYYGTDTSWNENYLTKWSLLSMAHLEKDSIMLLIPISIIGVFTYFAMFFYEQFTIIYAFFRQRCMKRVIPENYVVLLQNLPADIDTKEKLENVLRHINTGINFIVPIPKQSKKLSKHLEILKKLLQQLKLGQQMMEDFKANEAYRAAILGTLPSTQVVARRIAKQKADKMRLKENRELKKVENVMVKIREQYQHIIKIQVQDNIEIDHLYSVNSIPPNLPEIVIPAFDQLKDFSQTRPETRYPSSKYLRNIQKYHLQYSQQDYQTQAAELDCHPIGRAVFLVCQSQTIAAEKYTTLVAQNSQHPAAMLAPNSKEIVWQNVAKGHRSRKWSYFQYVCWLIVLFIAYLFGQAQLNKQLIYQQQVLYKYFFNSLNFAQCTFGLVQQIISCKFVDNLARFLPTMINSFINAILMALLPQFLKLITRLLKYPSISQANDKLFNLNFMYLIFIVGIIQVAIPNLVNASTGEVNFTFFEEFSVVVLFQNLGKNIINLQFTFITYIISNYFTFPAFSLLNIYYLLSATVYKLGLTNYLDYNVKLRFITFNFPKQLAYISHMLVIGYIFAIVSPLTNIIIFATYLMMVTIDRYMILNVRIPDVSADLSAQSNMLINVIGAIFIGLLFMIFSTCCYFFVQSTLIGYIGIAMCFICLIYALSKKIAIDKSFKRALTELIRGDYDDTIGVKLNPAHIDSIFNDDDNYLSRYDLNNEHQRHQLASEYKLVSRLPSRFKSTSIQVLESDPDDFKQKEVSEQIKIIKGKAKQRIWDKLLAKMYIDLTQLPISVIRYDDVQDGEGERVCRLLSPEHIQTVEFDTNMNRVEQIAFLTNESNIFQVVKEQPQYDFNKSGKKNAMPRNNSFKKPKCNSLSLIMCPDGNAPKLNIDDLRNIAAQYTHPSLQMAIHGDKIINQ</sequence>
<evidence type="ECO:0000313" key="7">
    <source>
        <dbReference type="Proteomes" id="UP001642409"/>
    </source>
</evidence>
<dbReference type="Pfam" id="PF13967">
    <property type="entry name" value="RSN1_TM"/>
    <property type="match status" value="1"/>
</dbReference>
<feature type="transmembrane region" description="Helical" evidence="1">
    <location>
        <begin position="1124"/>
        <end position="1145"/>
    </location>
</feature>
<dbReference type="EMBL" id="CAXDID020000035">
    <property type="protein sequence ID" value="CAL5996439.1"/>
    <property type="molecule type" value="Genomic_DNA"/>
</dbReference>
<evidence type="ECO:0000313" key="5">
    <source>
        <dbReference type="EMBL" id="CAL5996439.1"/>
    </source>
</evidence>
<gene>
    <name evidence="3" type="ORF">HINF_LOCUS12600</name>
    <name evidence="5" type="ORF">HINF_LOCUS14760</name>
    <name evidence="4" type="ORF">HINF_LOCUS51675</name>
    <name evidence="6" type="ORF">HINF_LOCUS65417</name>
</gene>
<dbReference type="EMBL" id="CATOUU010000972">
    <property type="protein sequence ID" value="CAI9964030.1"/>
    <property type="molecule type" value="Genomic_DNA"/>
</dbReference>
<feature type="transmembrane region" description="Helical" evidence="1">
    <location>
        <begin position="920"/>
        <end position="940"/>
    </location>
</feature>
<dbReference type="EMBL" id="CATOUU010000331">
    <property type="protein sequence ID" value="CAI9924955.1"/>
    <property type="molecule type" value="Genomic_DNA"/>
</dbReference>
<organism evidence="3">
    <name type="scientific">Hexamita inflata</name>
    <dbReference type="NCBI Taxonomy" id="28002"/>
    <lineage>
        <taxon>Eukaryota</taxon>
        <taxon>Metamonada</taxon>
        <taxon>Diplomonadida</taxon>
        <taxon>Hexamitidae</taxon>
        <taxon>Hexamitinae</taxon>
        <taxon>Hexamita</taxon>
    </lineage>
</organism>
<dbReference type="PANTHER" id="PTHR13018:SF5">
    <property type="entry name" value="RE44586P"/>
    <property type="match status" value="1"/>
</dbReference>
<keyword evidence="1 3" id="KW-0812">Transmembrane</keyword>
<feature type="transmembrane region" description="Helical" evidence="1">
    <location>
        <begin position="546"/>
        <end position="576"/>
    </location>
</feature>